<dbReference type="EMBL" id="AONC01000071">
    <property type="protein sequence ID" value="EXJ13395.1"/>
    <property type="molecule type" value="Genomic_DNA"/>
</dbReference>
<feature type="region of interest" description="Disordered" evidence="1">
    <location>
        <begin position="31"/>
        <end position="50"/>
    </location>
</feature>
<organism evidence="2 3">
    <name type="scientific">Imhoffiella purpurea</name>
    <dbReference type="NCBI Taxonomy" id="1249627"/>
    <lineage>
        <taxon>Bacteria</taxon>
        <taxon>Pseudomonadati</taxon>
        <taxon>Pseudomonadota</taxon>
        <taxon>Gammaproteobacteria</taxon>
        <taxon>Chromatiales</taxon>
        <taxon>Chromatiaceae</taxon>
        <taxon>Imhoffiella</taxon>
    </lineage>
</organism>
<evidence type="ECO:0000256" key="1">
    <source>
        <dbReference type="SAM" id="MobiDB-lite"/>
    </source>
</evidence>
<sequence length="149" mass="16247">MFALVGLLIASPFPGSDAVWAAEDPSLEAERLLEDHEGQRDRSTNRAGDRTMPEPILGHCWNCGRALTASDYGREVSCMGCGKPTRCCRNCRHYAPGRANECVEPMVERVLDKTGANFCELFEPTSPAASEDPGTEAGELLRAAEDLFK</sequence>
<comment type="caution">
    <text evidence="2">The sequence shown here is derived from an EMBL/GenBank/DDBJ whole genome shotgun (WGS) entry which is preliminary data.</text>
</comment>
<dbReference type="STRING" id="1249627.D779_3791"/>
<reference evidence="2 3" key="1">
    <citation type="submission" date="2012-11" db="EMBL/GenBank/DDBJ databases">
        <title>Genome assembly of Thiorhodococcus sp. AK35.</title>
        <authorList>
            <person name="Nupur N."/>
            <person name="Khatri I."/>
            <person name="Subramanian S."/>
            <person name="Pinnaka A."/>
        </authorList>
    </citation>
    <scope>NUCLEOTIDE SEQUENCE [LARGE SCALE GENOMIC DNA]</scope>
    <source>
        <strain evidence="2 3">AK35</strain>
    </source>
</reference>
<dbReference type="eggNOG" id="ENOG5033AW7">
    <property type="taxonomic scope" value="Bacteria"/>
</dbReference>
<dbReference type="Proteomes" id="UP000019460">
    <property type="component" value="Unassembled WGS sequence"/>
</dbReference>
<proteinExistence type="predicted"/>
<evidence type="ECO:0000313" key="3">
    <source>
        <dbReference type="Proteomes" id="UP000019460"/>
    </source>
</evidence>
<name>W9VSQ8_9GAMM</name>
<gene>
    <name evidence="2" type="ORF">D779_3791</name>
</gene>
<evidence type="ECO:0000313" key="2">
    <source>
        <dbReference type="EMBL" id="EXJ13395.1"/>
    </source>
</evidence>
<dbReference type="AlphaFoldDB" id="W9VSQ8"/>
<keyword evidence="3" id="KW-1185">Reference proteome</keyword>
<accession>W9VSQ8</accession>
<protein>
    <submittedName>
        <fullName evidence="2">Uncharacterized protein</fullName>
    </submittedName>
</protein>